<evidence type="ECO:0000313" key="10">
    <source>
        <dbReference type="Proteomes" id="UP001597032"/>
    </source>
</evidence>
<dbReference type="NCBIfam" id="NF011398">
    <property type="entry name" value="PRK14823.1"/>
    <property type="match status" value="1"/>
</dbReference>
<dbReference type="InterPro" id="IPR020922">
    <property type="entry name" value="dITP/XTP_pyrophosphatase"/>
</dbReference>
<dbReference type="RefSeq" id="WP_298263115.1">
    <property type="nucleotide sequence ID" value="NZ_JBHTIC010000008.1"/>
</dbReference>
<organism evidence="9 10">
    <name type="scientific">Lutibacter aestuarii</name>
    <dbReference type="NCBI Taxonomy" id="861111"/>
    <lineage>
        <taxon>Bacteria</taxon>
        <taxon>Pseudomonadati</taxon>
        <taxon>Bacteroidota</taxon>
        <taxon>Flavobacteriia</taxon>
        <taxon>Flavobacteriales</taxon>
        <taxon>Flavobacteriaceae</taxon>
        <taxon>Lutibacter</taxon>
    </lineage>
</organism>
<reference evidence="10" key="1">
    <citation type="journal article" date="2019" name="Int. J. Syst. Evol. Microbiol.">
        <title>The Global Catalogue of Microorganisms (GCM) 10K type strain sequencing project: providing services to taxonomists for standard genome sequencing and annotation.</title>
        <authorList>
            <consortium name="The Broad Institute Genomics Platform"/>
            <consortium name="The Broad Institute Genome Sequencing Center for Infectious Disease"/>
            <person name="Wu L."/>
            <person name="Ma J."/>
        </authorList>
    </citation>
    <scope>NUCLEOTIDE SEQUENCE [LARGE SCALE GENOMIC DNA]</scope>
    <source>
        <strain evidence="10">CCUG 60022</strain>
    </source>
</reference>
<comment type="catalytic activity">
    <reaction evidence="7">
        <text>XTP + H2O = XMP + diphosphate + H(+)</text>
        <dbReference type="Rhea" id="RHEA:28610"/>
        <dbReference type="ChEBI" id="CHEBI:15377"/>
        <dbReference type="ChEBI" id="CHEBI:15378"/>
        <dbReference type="ChEBI" id="CHEBI:33019"/>
        <dbReference type="ChEBI" id="CHEBI:57464"/>
        <dbReference type="ChEBI" id="CHEBI:61314"/>
        <dbReference type="EC" id="3.6.1.66"/>
    </reaction>
</comment>
<keyword evidence="10" id="KW-1185">Reference proteome</keyword>
<dbReference type="SUPFAM" id="SSF52972">
    <property type="entry name" value="ITPase-like"/>
    <property type="match status" value="1"/>
</dbReference>
<evidence type="ECO:0000256" key="2">
    <source>
        <dbReference type="ARBA" id="ARBA00022723"/>
    </source>
</evidence>
<evidence type="ECO:0000256" key="5">
    <source>
        <dbReference type="ARBA" id="ARBA00022842"/>
    </source>
</evidence>
<name>A0ABW2ZBR8_9FLAO</name>
<feature type="binding site" evidence="7">
    <location>
        <position position="71"/>
    </location>
    <ligand>
        <name>substrate</name>
    </ligand>
</feature>
<comment type="function">
    <text evidence="7">Pyrophosphatase that catalyzes the hydrolysis of nucleoside triphosphates to their monophosphate derivatives, with a high preference for the non-canonical purine nucleotides XTP (xanthosine triphosphate), dITP (deoxyinosine triphosphate) and ITP. Seems to function as a house-cleaning enzyme that removes non-canonical purine nucleotides from the nucleotide pool, thus preventing their incorporation into DNA/RNA and avoiding chromosomal lesions.</text>
</comment>
<dbReference type="NCBIfam" id="TIGR00042">
    <property type="entry name" value="RdgB/HAM1 family non-canonical purine NTP pyrophosphatase"/>
    <property type="match status" value="1"/>
</dbReference>
<dbReference type="CDD" id="cd00515">
    <property type="entry name" value="HAM1"/>
    <property type="match status" value="1"/>
</dbReference>
<accession>A0ABW2ZBR8</accession>
<evidence type="ECO:0000256" key="4">
    <source>
        <dbReference type="ARBA" id="ARBA00022801"/>
    </source>
</evidence>
<dbReference type="Pfam" id="PF01725">
    <property type="entry name" value="Ham1p_like"/>
    <property type="match status" value="1"/>
</dbReference>
<protein>
    <recommendedName>
        <fullName evidence="7">dITP/XTP pyrophosphatase</fullName>
        <ecNumber evidence="7">3.6.1.66</ecNumber>
    </recommendedName>
    <alternativeName>
        <fullName evidence="7">Non-canonical purine NTP pyrophosphatase</fullName>
    </alternativeName>
    <alternativeName>
        <fullName evidence="7">Non-standard purine NTP pyrophosphatase</fullName>
    </alternativeName>
    <alternativeName>
        <fullName evidence="7">Nucleoside-triphosphate diphosphatase</fullName>
    </alternativeName>
    <alternativeName>
        <fullName evidence="7">Nucleoside-triphosphate pyrophosphatase</fullName>
        <shortName evidence="7">NTPase</shortName>
    </alternativeName>
</protein>
<evidence type="ECO:0000256" key="1">
    <source>
        <dbReference type="ARBA" id="ARBA00008023"/>
    </source>
</evidence>
<feature type="binding site" evidence="7">
    <location>
        <position position="70"/>
    </location>
    <ligand>
        <name>Mg(2+)</name>
        <dbReference type="ChEBI" id="CHEBI:18420"/>
    </ligand>
</feature>
<dbReference type="Gene3D" id="3.90.950.10">
    <property type="match status" value="1"/>
</dbReference>
<comment type="similarity">
    <text evidence="1 7 8">Belongs to the HAM1 NTPase family.</text>
</comment>
<dbReference type="PANTHER" id="PTHR11067">
    <property type="entry name" value="INOSINE TRIPHOSPHATE PYROPHOSPHATASE/HAM1 PROTEIN"/>
    <property type="match status" value="1"/>
</dbReference>
<keyword evidence="3 7" id="KW-0547">Nucleotide-binding</keyword>
<feature type="binding site" evidence="7">
    <location>
        <begin position="150"/>
        <end position="153"/>
    </location>
    <ligand>
        <name>substrate</name>
    </ligand>
</feature>
<keyword evidence="5 7" id="KW-0460">Magnesium</keyword>
<evidence type="ECO:0000313" key="9">
    <source>
        <dbReference type="EMBL" id="MFD0762449.1"/>
    </source>
</evidence>
<feature type="binding site" evidence="7">
    <location>
        <position position="173"/>
    </location>
    <ligand>
        <name>substrate</name>
    </ligand>
</feature>
<keyword evidence="4 7" id="KW-0378">Hydrolase</keyword>
<comment type="caution">
    <text evidence="7">Lacks conserved residue(s) required for the propagation of feature annotation.</text>
</comment>
<feature type="binding site" evidence="7">
    <location>
        <begin position="178"/>
        <end position="179"/>
    </location>
    <ligand>
        <name>substrate</name>
    </ligand>
</feature>
<proteinExistence type="inferred from homology"/>
<dbReference type="InterPro" id="IPR029001">
    <property type="entry name" value="ITPase-like_fam"/>
</dbReference>
<evidence type="ECO:0000256" key="3">
    <source>
        <dbReference type="ARBA" id="ARBA00022741"/>
    </source>
</evidence>
<comment type="catalytic activity">
    <reaction evidence="7">
        <text>dITP + H2O = dIMP + diphosphate + H(+)</text>
        <dbReference type="Rhea" id="RHEA:28342"/>
        <dbReference type="ChEBI" id="CHEBI:15377"/>
        <dbReference type="ChEBI" id="CHEBI:15378"/>
        <dbReference type="ChEBI" id="CHEBI:33019"/>
        <dbReference type="ChEBI" id="CHEBI:61194"/>
        <dbReference type="ChEBI" id="CHEBI:61382"/>
        <dbReference type="EC" id="3.6.1.66"/>
    </reaction>
</comment>
<dbReference type="Proteomes" id="UP001597032">
    <property type="component" value="Unassembled WGS sequence"/>
</dbReference>
<gene>
    <name evidence="9" type="ORF">ACFQZW_10180</name>
</gene>
<feature type="active site" description="Proton acceptor" evidence="7">
    <location>
        <position position="70"/>
    </location>
</feature>
<evidence type="ECO:0000256" key="7">
    <source>
        <dbReference type="HAMAP-Rule" id="MF_01405"/>
    </source>
</evidence>
<dbReference type="EC" id="3.6.1.66" evidence="7"/>
<keyword evidence="6 7" id="KW-0546">Nucleotide metabolism</keyword>
<keyword evidence="2 7" id="KW-0479">Metal-binding</keyword>
<sequence length="195" mass="21864">MNKLKLVFATNNKNKLKEVQAMLTNFEIVSLADINCFDEIPETAETLEGNAILKANYITHKFGLNCFADDTGLEVEALNNQPGVYSARYAGIDNNAEANMNKLLNNLGDNLNRRAQFRTAIALNINQKQFIFEGICKGQILKHKQGNSGFGYDPIFLPDGFDKSFAEMELIEKGKISHRGKAIQKLVNFLNKSTW</sequence>
<evidence type="ECO:0000256" key="6">
    <source>
        <dbReference type="ARBA" id="ARBA00023080"/>
    </source>
</evidence>
<evidence type="ECO:0000256" key="8">
    <source>
        <dbReference type="RuleBase" id="RU003781"/>
    </source>
</evidence>
<comment type="caution">
    <text evidence="9">The sequence shown here is derived from an EMBL/GenBank/DDBJ whole genome shotgun (WGS) entry which is preliminary data.</text>
</comment>
<dbReference type="HAMAP" id="MF_01405">
    <property type="entry name" value="Non_canon_purine_NTPase"/>
    <property type="match status" value="1"/>
</dbReference>
<comment type="catalytic activity">
    <reaction evidence="7">
        <text>ITP + H2O = IMP + diphosphate + H(+)</text>
        <dbReference type="Rhea" id="RHEA:29399"/>
        <dbReference type="ChEBI" id="CHEBI:15377"/>
        <dbReference type="ChEBI" id="CHEBI:15378"/>
        <dbReference type="ChEBI" id="CHEBI:33019"/>
        <dbReference type="ChEBI" id="CHEBI:58053"/>
        <dbReference type="ChEBI" id="CHEBI:61402"/>
        <dbReference type="EC" id="3.6.1.66"/>
    </reaction>
</comment>
<dbReference type="PANTHER" id="PTHR11067:SF9">
    <property type="entry name" value="INOSINE TRIPHOSPHATE PYROPHOSPHATASE"/>
    <property type="match status" value="1"/>
</dbReference>
<comment type="subunit">
    <text evidence="7">Homodimer.</text>
</comment>
<feature type="binding site" evidence="7">
    <location>
        <begin position="10"/>
        <end position="15"/>
    </location>
    <ligand>
        <name>substrate</name>
    </ligand>
</feature>
<comment type="cofactor">
    <cofactor evidence="7">
        <name>Mg(2+)</name>
        <dbReference type="ChEBI" id="CHEBI:18420"/>
    </cofactor>
    <text evidence="7">Binds 1 Mg(2+) ion per subunit.</text>
</comment>
<dbReference type="EMBL" id="JBHTIC010000008">
    <property type="protein sequence ID" value="MFD0762449.1"/>
    <property type="molecule type" value="Genomic_DNA"/>
</dbReference>
<dbReference type="InterPro" id="IPR002637">
    <property type="entry name" value="RdgB/HAM1"/>
</dbReference>